<dbReference type="AlphaFoldDB" id="A0A8E2E8P0"/>
<accession>A0A8E2E8P0</accession>
<keyword evidence="3" id="KW-1185">Reference proteome</keyword>
<evidence type="ECO:0000313" key="2">
    <source>
        <dbReference type="EMBL" id="OCK79123.1"/>
    </source>
</evidence>
<dbReference type="OrthoDB" id="3778648at2759"/>
<protein>
    <submittedName>
        <fullName evidence="2">Uncharacterized protein</fullName>
    </submittedName>
</protein>
<feature type="compositionally biased region" description="Polar residues" evidence="1">
    <location>
        <begin position="163"/>
        <end position="173"/>
    </location>
</feature>
<feature type="region of interest" description="Disordered" evidence="1">
    <location>
        <begin position="1"/>
        <end position="34"/>
    </location>
</feature>
<gene>
    <name evidence="2" type="ORF">K432DRAFT_405883</name>
</gene>
<proteinExistence type="predicted"/>
<feature type="compositionally biased region" description="Basic and acidic residues" evidence="1">
    <location>
        <begin position="20"/>
        <end position="29"/>
    </location>
</feature>
<feature type="compositionally biased region" description="Basic and acidic residues" evidence="1">
    <location>
        <begin position="181"/>
        <end position="190"/>
    </location>
</feature>
<name>A0A8E2E8P0_9PEZI</name>
<sequence>MSSELERNANTRPEIAPSRLSEDNLKEHNATYPKQQSEQLFARYLICQERAQTYEQLMYYRLYGEHGDPLLGNAPQPTTEKLPPSTGDDGLKLYRGPSASSETPMKRFMTVSPANDTQPWMAKDTMDSSGIESGDMGTIDLRRLAAEFVVPDDKLAKDVQEGSPFSSSPTLSAQAYKIKRSKEGVRVRKDTRLRRKN</sequence>
<dbReference type="EMBL" id="KV745022">
    <property type="protein sequence ID" value="OCK79123.1"/>
    <property type="molecule type" value="Genomic_DNA"/>
</dbReference>
<feature type="region of interest" description="Disordered" evidence="1">
    <location>
        <begin position="70"/>
        <end position="104"/>
    </location>
</feature>
<evidence type="ECO:0000313" key="3">
    <source>
        <dbReference type="Proteomes" id="UP000250266"/>
    </source>
</evidence>
<reference evidence="2 3" key="1">
    <citation type="journal article" date="2016" name="Nat. Commun.">
        <title>Ectomycorrhizal ecology is imprinted in the genome of the dominant symbiotic fungus Cenococcum geophilum.</title>
        <authorList>
            <consortium name="DOE Joint Genome Institute"/>
            <person name="Peter M."/>
            <person name="Kohler A."/>
            <person name="Ohm R.A."/>
            <person name="Kuo A."/>
            <person name="Krutzmann J."/>
            <person name="Morin E."/>
            <person name="Arend M."/>
            <person name="Barry K.W."/>
            <person name="Binder M."/>
            <person name="Choi C."/>
            <person name="Clum A."/>
            <person name="Copeland A."/>
            <person name="Grisel N."/>
            <person name="Haridas S."/>
            <person name="Kipfer T."/>
            <person name="LaButti K."/>
            <person name="Lindquist E."/>
            <person name="Lipzen A."/>
            <person name="Maire R."/>
            <person name="Meier B."/>
            <person name="Mihaltcheva S."/>
            <person name="Molinier V."/>
            <person name="Murat C."/>
            <person name="Poggeler S."/>
            <person name="Quandt C.A."/>
            <person name="Sperisen C."/>
            <person name="Tritt A."/>
            <person name="Tisserant E."/>
            <person name="Crous P.W."/>
            <person name="Henrissat B."/>
            <person name="Nehls U."/>
            <person name="Egli S."/>
            <person name="Spatafora J.W."/>
            <person name="Grigoriev I.V."/>
            <person name="Martin F.M."/>
        </authorList>
    </citation>
    <scope>NUCLEOTIDE SEQUENCE [LARGE SCALE GENOMIC DNA]</scope>
    <source>
        <strain evidence="2 3">CBS 459.81</strain>
    </source>
</reference>
<dbReference type="Proteomes" id="UP000250266">
    <property type="component" value="Unassembled WGS sequence"/>
</dbReference>
<evidence type="ECO:0000256" key="1">
    <source>
        <dbReference type="SAM" id="MobiDB-lite"/>
    </source>
</evidence>
<feature type="region of interest" description="Disordered" evidence="1">
    <location>
        <begin position="157"/>
        <end position="197"/>
    </location>
</feature>
<organism evidence="2 3">
    <name type="scientific">Lepidopterella palustris CBS 459.81</name>
    <dbReference type="NCBI Taxonomy" id="1314670"/>
    <lineage>
        <taxon>Eukaryota</taxon>
        <taxon>Fungi</taxon>
        <taxon>Dikarya</taxon>
        <taxon>Ascomycota</taxon>
        <taxon>Pezizomycotina</taxon>
        <taxon>Dothideomycetes</taxon>
        <taxon>Pleosporomycetidae</taxon>
        <taxon>Mytilinidiales</taxon>
        <taxon>Argynnaceae</taxon>
        <taxon>Lepidopterella</taxon>
    </lineage>
</organism>